<dbReference type="EMBL" id="LR797147">
    <property type="protein sequence ID" value="CAB4189847.1"/>
    <property type="molecule type" value="Genomic_DNA"/>
</dbReference>
<proteinExistence type="predicted"/>
<reference evidence="1" key="1">
    <citation type="submission" date="2020-05" db="EMBL/GenBank/DDBJ databases">
        <authorList>
            <person name="Chiriac C."/>
            <person name="Salcher M."/>
            <person name="Ghai R."/>
            <person name="Kavagutti S V."/>
        </authorList>
    </citation>
    <scope>NUCLEOTIDE SEQUENCE</scope>
</reference>
<accession>A0A6J5R5K2</accession>
<evidence type="ECO:0000313" key="1">
    <source>
        <dbReference type="EMBL" id="CAB4189847.1"/>
    </source>
</evidence>
<gene>
    <name evidence="1" type="ORF">UFOVP1202_12</name>
</gene>
<protein>
    <submittedName>
        <fullName evidence="1">Uncharacterized protein</fullName>
    </submittedName>
</protein>
<sequence>MSFPLSPVVTFSGTPTVAYADVSSSNSGGTFTVPSPTQADRYIIYVTARSSTGVSLTSCTMNGRAAQVASSGVSSFACAKVPTGTSIDIVTNYFSGAGSGSSYCGFVYVAYGLESPIWRDVGYDIGAGSGSANAASELVTVPEGGLVFAPTWVDNDNQSATYSANLTRDVNADNGSSFGLACAHARAVTTTGGSDFFTATCYIGTANSLGCYMGVGVLR</sequence>
<organism evidence="1">
    <name type="scientific">uncultured Caudovirales phage</name>
    <dbReference type="NCBI Taxonomy" id="2100421"/>
    <lineage>
        <taxon>Viruses</taxon>
        <taxon>Duplodnaviria</taxon>
        <taxon>Heunggongvirae</taxon>
        <taxon>Uroviricota</taxon>
        <taxon>Caudoviricetes</taxon>
        <taxon>Peduoviridae</taxon>
        <taxon>Maltschvirus</taxon>
        <taxon>Maltschvirus maltsch</taxon>
    </lineage>
</organism>
<name>A0A6J5R5K2_9CAUD</name>